<dbReference type="HAMAP" id="MF_00270">
    <property type="entry name" value="Ribosomal_bS18"/>
    <property type="match status" value="1"/>
</dbReference>
<dbReference type="InterPro" id="IPR018275">
    <property type="entry name" value="Ribosomal_bS18_CS"/>
</dbReference>
<evidence type="ECO:0000256" key="2">
    <source>
        <dbReference type="ARBA" id="ARBA00022730"/>
    </source>
</evidence>
<accession>A0A1M6E349</accession>
<gene>
    <name evidence="7" type="primary">rpsR</name>
    <name evidence="9" type="ORF">SAMN02745165_00915</name>
</gene>
<dbReference type="STRING" id="1122189.SAMN02745165_00915"/>
<evidence type="ECO:0000313" key="9">
    <source>
        <dbReference type="EMBL" id="SHI79825.1"/>
    </source>
</evidence>
<dbReference type="RefSeq" id="WP_072906005.1">
    <property type="nucleotide sequence ID" value="NZ_FQZT01000002.1"/>
</dbReference>
<keyword evidence="10" id="KW-1185">Reference proteome</keyword>
<dbReference type="OrthoDB" id="9812008at2"/>
<sequence length="90" mass="10469">MAFEKSSRPSSSAPRRRFGRRKICRYCADKEAKIDYKDINNLRYYLTERGKIVPRRISGTCALHQRQIAEAIKNARQIALLPYTESHAVK</sequence>
<comment type="subunit">
    <text evidence="7">Part of the 30S ribosomal subunit. Forms a tight heterodimer with protein bS6.</text>
</comment>
<evidence type="ECO:0000256" key="1">
    <source>
        <dbReference type="ARBA" id="ARBA00005589"/>
    </source>
</evidence>
<comment type="similarity">
    <text evidence="1 7 8">Belongs to the bacterial ribosomal protein bS18 family.</text>
</comment>
<keyword evidence="5 7" id="KW-0687">Ribonucleoprotein</keyword>
<dbReference type="NCBIfam" id="TIGR00165">
    <property type="entry name" value="S18"/>
    <property type="match status" value="1"/>
</dbReference>
<dbReference type="PANTHER" id="PTHR13479">
    <property type="entry name" value="30S RIBOSOMAL PROTEIN S18"/>
    <property type="match status" value="1"/>
</dbReference>
<dbReference type="GO" id="GO:0006412">
    <property type="term" value="P:translation"/>
    <property type="evidence" value="ECO:0007669"/>
    <property type="project" value="UniProtKB-UniRule"/>
</dbReference>
<dbReference type="GO" id="GO:0003735">
    <property type="term" value="F:structural constituent of ribosome"/>
    <property type="evidence" value="ECO:0007669"/>
    <property type="project" value="InterPro"/>
</dbReference>
<dbReference type="PANTHER" id="PTHR13479:SF40">
    <property type="entry name" value="SMALL RIBOSOMAL SUBUNIT PROTEIN BS18M"/>
    <property type="match status" value="1"/>
</dbReference>
<reference evidence="9 10" key="1">
    <citation type="submission" date="2016-11" db="EMBL/GenBank/DDBJ databases">
        <authorList>
            <person name="Jaros S."/>
            <person name="Januszkiewicz K."/>
            <person name="Wedrychowicz H."/>
        </authorList>
    </citation>
    <scope>NUCLEOTIDE SEQUENCE [LARGE SCALE GENOMIC DNA]</scope>
    <source>
        <strain evidence="9 10">DSM 5091</strain>
    </source>
</reference>
<comment type="function">
    <text evidence="7">Binds as a heterodimer with protein bS6 to the central domain of the 16S rRNA, where it helps stabilize the platform of the 30S subunit.</text>
</comment>
<evidence type="ECO:0000256" key="6">
    <source>
        <dbReference type="ARBA" id="ARBA00035141"/>
    </source>
</evidence>
<evidence type="ECO:0000256" key="7">
    <source>
        <dbReference type="HAMAP-Rule" id="MF_00270"/>
    </source>
</evidence>
<dbReference type="Gene3D" id="4.10.640.10">
    <property type="entry name" value="Ribosomal protein S18"/>
    <property type="match status" value="1"/>
</dbReference>
<evidence type="ECO:0000256" key="3">
    <source>
        <dbReference type="ARBA" id="ARBA00022884"/>
    </source>
</evidence>
<evidence type="ECO:0000256" key="8">
    <source>
        <dbReference type="RuleBase" id="RU003910"/>
    </source>
</evidence>
<evidence type="ECO:0000256" key="4">
    <source>
        <dbReference type="ARBA" id="ARBA00022980"/>
    </source>
</evidence>
<dbReference type="InterPro" id="IPR001648">
    <property type="entry name" value="Ribosomal_bS18"/>
</dbReference>
<proteinExistence type="inferred from homology"/>
<dbReference type="PROSITE" id="PS00057">
    <property type="entry name" value="RIBOSOMAL_S18"/>
    <property type="match status" value="1"/>
</dbReference>
<name>A0A1M6E349_MALRU</name>
<dbReference type="InterPro" id="IPR036870">
    <property type="entry name" value="Ribosomal_bS18_sf"/>
</dbReference>
<keyword evidence="4 7" id="KW-0689">Ribosomal protein</keyword>
<dbReference type="FunFam" id="4.10.640.10:FF:000004">
    <property type="entry name" value="30S ribosomal protein S18"/>
    <property type="match status" value="1"/>
</dbReference>
<dbReference type="Pfam" id="PF01084">
    <property type="entry name" value="Ribosomal_S18"/>
    <property type="match status" value="1"/>
</dbReference>
<keyword evidence="3 7" id="KW-0694">RNA-binding</keyword>
<keyword evidence="2 7" id="KW-0699">rRNA-binding</keyword>
<dbReference type="AlphaFoldDB" id="A0A1M6E349"/>
<dbReference type="Proteomes" id="UP000184171">
    <property type="component" value="Unassembled WGS sequence"/>
</dbReference>
<organism evidence="9 10">
    <name type="scientific">Malonomonas rubra DSM 5091</name>
    <dbReference type="NCBI Taxonomy" id="1122189"/>
    <lineage>
        <taxon>Bacteria</taxon>
        <taxon>Pseudomonadati</taxon>
        <taxon>Thermodesulfobacteriota</taxon>
        <taxon>Desulfuromonadia</taxon>
        <taxon>Desulfuromonadales</taxon>
        <taxon>Geopsychrobacteraceae</taxon>
        <taxon>Malonomonas</taxon>
    </lineage>
</organism>
<dbReference type="PRINTS" id="PR00974">
    <property type="entry name" value="RIBOSOMALS18"/>
</dbReference>
<dbReference type="SUPFAM" id="SSF46911">
    <property type="entry name" value="Ribosomal protein S18"/>
    <property type="match status" value="1"/>
</dbReference>
<dbReference type="EMBL" id="FQZT01000002">
    <property type="protein sequence ID" value="SHI79825.1"/>
    <property type="molecule type" value="Genomic_DNA"/>
</dbReference>
<dbReference type="GO" id="GO:0022627">
    <property type="term" value="C:cytosolic small ribosomal subunit"/>
    <property type="evidence" value="ECO:0007669"/>
    <property type="project" value="TreeGrafter"/>
</dbReference>
<protein>
    <recommendedName>
        <fullName evidence="6 7">Small ribosomal subunit protein bS18</fullName>
    </recommendedName>
</protein>
<evidence type="ECO:0000313" key="10">
    <source>
        <dbReference type="Proteomes" id="UP000184171"/>
    </source>
</evidence>
<dbReference type="GO" id="GO:0070181">
    <property type="term" value="F:small ribosomal subunit rRNA binding"/>
    <property type="evidence" value="ECO:0007669"/>
    <property type="project" value="TreeGrafter"/>
</dbReference>
<evidence type="ECO:0000256" key="5">
    <source>
        <dbReference type="ARBA" id="ARBA00023274"/>
    </source>
</evidence>